<dbReference type="PANTHER" id="PTHR23419">
    <property type="entry name" value="DIVALENT CATION TOLERANCE CUTA-RELATED"/>
    <property type="match status" value="1"/>
</dbReference>
<comment type="caution">
    <text evidence="2">The sequence shown here is derived from an EMBL/GenBank/DDBJ whole genome shotgun (WGS) entry which is preliminary data.</text>
</comment>
<evidence type="ECO:0000256" key="1">
    <source>
        <dbReference type="ARBA" id="ARBA00010169"/>
    </source>
</evidence>
<dbReference type="SUPFAM" id="SSF54913">
    <property type="entry name" value="GlnB-like"/>
    <property type="match status" value="1"/>
</dbReference>
<dbReference type="GO" id="GO:0010038">
    <property type="term" value="P:response to metal ion"/>
    <property type="evidence" value="ECO:0007669"/>
    <property type="project" value="InterPro"/>
</dbReference>
<proteinExistence type="inferred from homology"/>
<dbReference type="Pfam" id="PF03091">
    <property type="entry name" value="CutA1"/>
    <property type="match status" value="1"/>
</dbReference>
<organism evidence="2">
    <name type="scientific">Oscillatoriales cyanobacterium SpSt-402</name>
    <dbReference type="NCBI Taxonomy" id="2282168"/>
    <lineage>
        <taxon>Bacteria</taxon>
        <taxon>Bacillati</taxon>
        <taxon>Cyanobacteriota</taxon>
        <taxon>Cyanophyceae</taxon>
        <taxon>Oscillatoriophycideae</taxon>
        <taxon>Oscillatoriales</taxon>
    </lineage>
</organism>
<dbReference type="InterPro" id="IPR011322">
    <property type="entry name" value="N-reg_PII-like_a/b"/>
</dbReference>
<protein>
    <submittedName>
        <fullName evidence="2">Divalent-cation tolerance protein CutA</fullName>
    </submittedName>
</protein>
<dbReference type="GO" id="GO:0005507">
    <property type="term" value="F:copper ion binding"/>
    <property type="evidence" value="ECO:0007669"/>
    <property type="project" value="TreeGrafter"/>
</dbReference>
<gene>
    <name evidence="2" type="ORF">ENR47_04465</name>
</gene>
<dbReference type="Gene3D" id="3.30.70.120">
    <property type="match status" value="1"/>
</dbReference>
<dbReference type="InterPro" id="IPR015867">
    <property type="entry name" value="N-reg_PII/ATP_PRibTrfase_C"/>
</dbReference>
<name>A0A832GZS5_9CYAN</name>
<evidence type="ECO:0000313" key="2">
    <source>
        <dbReference type="EMBL" id="HGW93525.1"/>
    </source>
</evidence>
<dbReference type="InterPro" id="IPR004323">
    <property type="entry name" value="Ion_tolerance_CutA"/>
</dbReference>
<reference evidence="2" key="1">
    <citation type="journal article" date="2020" name="mSystems">
        <title>Genome- and Community-Level Interaction Insights into Carbon Utilization and Element Cycling Functions of Hydrothermarchaeota in Hydrothermal Sediment.</title>
        <authorList>
            <person name="Zhou Z."/>
            <person name="Liu Y."/>
            <person name="Xu W."/>
            <person name="Pan J."/>
            <person name="Luo Z.H."/>
            <person name="Li M."/>
        </authorList>
    </citation>
    <scope>NUCLEOTIDE SEQUENCE [LARGE SCALE GENOMIC DNA]</scope>
    <source>
        <strain evidence="2">SpSt-402</strain>
    </source>
</reference>
<dbReference type="EMBL" id="DSRD01000291">
    <property type="protein sequence ID" value="HGW93525.1"/>
    <property type="molecule type" value="Genomic_DNA"/>
</dbReference>
<dbReference type="PANTHER" id="PTHR23419:SF8">
    <property type="entry name" value="FI09726P"/>
    <property type="match status" value="1"/>
</dbReference>
<accession>A0A832GZS5</accession>
<comment type="similarity">
    <text evidence="1">Belongs to the CutA family.</text>
</comment>
<sequence length="111" mass="12353">MERAEGNQFCVVLVTVPSKAQAESIAKTLVELKLAACVSVLPVCSIYTWQGNLQTEEEWQLLIKSSLARFTELETKLRAIHPYEVPEIIAVPILAGSPPYLQWIEDSVNPT</sequence>
<dbReference type="AlphaFoldDB" id="A0A832GZS5"/>